<keyword evidence="2 4" id="KW-0238">DNA-binding</keyword>
<evidence type="ECO:0000259" key="5">
    <source>
        <dbReference type="PROSITE" id="PS50977"/>
    </source>
</evidence>
<evidence type="ECO:0000313" key="6">
    <source>
        <dbReference type="EMBL" id="NYG20056.1"/>
    </source>
</evidence>
<gene>
    <name evidence="6" type="ORF">BJY17_000803</name>
</gene>
<accession>A0A852WQ29</accession>
<keyword evidence="1" id="KW-0805">Transcription regulation</keyword>
<dbReference type="InterPro" id="IPR001647">
    <property type="entry name" value="HTH_TetR"/>
</dbReference>
<proteinExistence type="predicted"/>
<dbReference type="InterPro" id="IPR036271">
    <property type="entry name" value="Tet_transcr_reg_TetR-rel_C_sf"/>
</dbReference>
<keyword evidence="3" id="KW-0804">Transcription</keyword>
<dbReference type="Pfam" id="PF00440">
    <property type="entry name" value="TetR_N"/>
    <property type="match status" value="1"/>
</dbReference>
<dbReference type="RefSeq" id="WP_179552707.1">
    <property type="nucleotide sequence ID" value="NZ_JACCFI010000001.1"/>
</dbReference>
<dbReference type="Proteomes" id="UP000549066">
    <property type="component" value="Unassembled WGS sequence"/>
</dbReference>
<dbReference type="GO" id="GO:0000976">
    <property type="term" value="F:transcription cis-regulatory region binding"/>
    <property type="evidence" value="ECO:0007669"/>
    <property type="project" value="TreeGrafter"/>
</dbReference>
<comment type="caution">
    <text evidence="6">The sequence shown here is derived from an EMBL/GenBank/DDBJ whole genome shotgun (WGS) entry which is preliminary data.</text>
</comment>
<dbReference type="SUPFAM" id="SSF48498">
    <property type="entry name" value="Tetracyclin repressor-like, C-terminal domain"/>
    <property type="match status" value="1"/>
</dbReference>
<evidence type="ECO:0000256" key="1">
    <source>
        <dbReference type="ARBA" id="ARBA00023015"/>
    </source>
</evidence>
<feature type="DNA-binding region" description="H-T-H motif" evidence="4">
    <location>
        <begin position="37"/>
        <end position="56"/>
    </location>
</feature>
<dbReference type="PROSITE" id="PS50977">
    <property type="entry name" value="HTH_TETR_2"/>
    <property type="match status" value="1"/>
</dbReference>
<dbReference type="SUPFAM" id="SSF46689">
    <property type="entry name" value="Homeodomain-like"/>
    <property type="match status" value="1"/>
</dbReference>
<dbReference type="PRINTS" id="PR00455">
    <property type="entry name" value="HTHTETR"/>
</dbReference>
<dbReference type="AlphaFoldDB" id="A0A852WQ29"/>
<dbReference type="EMBL" id="JACCFI010000001">
    <property type="protein sequence ID" value="NYG20056.1"/>
    <property type="molecule type" value="Genomic_DNA"/>
</dbReference>
<organism evidence="6 7">
    <name type="scientific">Agromyces hippuratus</name>
    <dbReference type="NCBI Taxonomy" id="286438"/>
    <lineage>
        <taxon>Bacteria</taxon>
        <taxon>Bacillati</taxon>
        <taxon>Actinomycetota</taxon>
        <taxon>Actinomycetes</taxon>
        <taxon>Micrococcales</taxon>
        <taxon>Microbacteriaceae</taxon>
        <taxon>Agromyces</taxon>
    </lineage>
</organism>
<keyword evidence="7" id="KW-1185">Reference proteome</keyword>
<dbReference type="InterPro" id="IPR050109">
    <property type="entry name" value="HTH-type_TetR-like_transc_reg"/>
</dbReference>
<dbReference type="InterPro" id="IPR009057">
    <property type="entry name" value="Homeodomain-like_sf"/>
</dbReference>
<name>A0A852WQ29_9MICO</name>
<dbReference type="Gene3D" id="1.10.357.10">
    <property type="entry name" value="Tetracycline Repressor, domain 2"/>
    <property type="match status" value="1"/>
</dbReference>
<evidence type="ECO:0000256" key="4">
    <source>
        <dbReference type="PROSITE-ProRule" id="PRU00335"/>
    </source>
</evidence>
<evidence type="ECO:0000256" key="3">
    <source>
        <dbReference type="ARBA" id="ARBA00023163"/>
    </source>
</evidence>
<dbReference type="GO" id="GO:0003700">
    <property type="term" value="F:DNA-binding transcription factor activity"/>
    <property type="evidence" value="ECO:0007669"/>
    <property type="project" value="TreeGrafter"/>
</dbReference>
<dbReference type="PANTHER" id="PTHR30055">
    <property type="entry name" value="HTH-TYPE TRANSCRIPTIONAL REGULATOR RUTR"/>
    <property type="match status" value="1"/>
</dbReference>
<evidence type="ECO:0000256" key="2">
    <source>
        <dbReference type="ARBA" id="ARBA00023125"/>
    </source>
</evidence>
<dbReference type="PANTHER" id="PTHR30055:SF234">
    <property type="entry name" value="HTH-TYPE TRANSCRIPTIONAL REGULATOR BETI"/>
    <property type="match status" value="1"/>
</dbReference>
<reference evidence="6 7" key="1">
    <citation type="submission" date="2020-07" db="EMBL/GenBank/DDBJ databases">
        <title>Sequencing the genomes of 1000 actinobacteria strains.</title>
        <authorList>
            <person name="Klenk H.-P."/>
        </authorList>
    </citation>
    <scope>NUCLEOTIDE SEQUENCE [LARGE SCALE GENOMIC DNA]</scope>
    <source>
        <strain evidence="6 7">DSM 8598</strain>
    </source>
</reference>
<feature type="domain" description="HTH tetR-type" evidence="5">
    <location>
        <begin position="14"/>
        <end position="74"/>
    </location>
</feature>
<evidence type="ECO:0000313" key="7">
    <source>
        <dbReference type="Proteomes" id="UP000549066"/>
    </source>
</evidence>
<protein>
    <submittedName>
        <fullName evidence="6">AcrR family transcriptional regulator</fullName>
    </submittedName>
</protein>
<sequence length="200" mass="22189">MPRLWSETIETHRHAVRDAALDAAAEVIARRGLASATMSEIAETTGIGRATLYKYFPDVESVIAAWHERQVSRHLAELEDASDRAQPSRRLEAVLEVYALHHRERADSALAPMLHPERVHHRSSSHGHDGHVDSAHQHLIDLFTKLIGERVQAGVVRDDIPPRELANYCLHALSAAATLESSAAVHRLCTVVLAGITRRH</sequence>